<evidence type="ECO:0000313" key="5">
    <source>
        <dbReference type="Proteomes" id="UP001058974"/>
    </source>
</evidence>
<reference evidence="4 5" key="1">
    <citation type="journal article" date="2022" name="Nat. Genet.">
        <title>Improved pea reference genome and pan-genome highlight genomic features and evolutionary characteristics.</title>
        <authorList>
            <person name="Yang T."/>
            <person name="Liu R."/>
            <person name="Luo Y."/>
            <person name="Hu S."/>
            <person name="Wang D."/>
            <person name="Wang C."/>
            <person name="Pandey M.K."/>
            <person name="Ge S."/>
            <person name="Xu Q."/>
            <person name="Li N."/>
            <person name="Li G."/>
            <person name="Huang Y."/>
            <person name="Saxena R.K."/>
            <person name="Ji Y."/>
            <person name="Li M."/>
            <person name="Yan X."/>
            <person name="He Y."/>
            <person name="Liu Y."/>
            <person name="Wang X."/>
            <person name="Xiang C."/>
            <person name="Varshney R.K."/>
            <person name="Ding H."/>
            <person name="Gao S."/>
            <person name="Zong X."/>
        </authorList>
    </citation>
    <scope>NUCLEOTIDE SEQUENCE [LARGE SCALE GENOMIC DNA]</scope>
    <source>
        <strain evidence="4 5">cv. Zhongwan 6</strain>
    </source>
</reference>
<comment type="caution">
    <text evidence="4">The sequence shown here is derived from an EMBL/GenBank/DDBJ whole genome shotgun (WGS) entry which is preliminary data.</text>
</comment>
<dbReference type="Pfam" id="PF22486">
    <property type="entry name" value="MATH_2"/>
    <property type="match status" value="1"/>
</dbReference>
<name>A0A9D5B065_PEA</name>
<dbReference type="Proteomes" id="UP001058974">
    <property type="component" value="Chromosome 3"/>
</dbReference>
<dbReference type="CDD" id="cd00121">
    <property type="entry name" value="MATH"/>
    <property type="match status" value="1"/>
</dbReference>
<dbReference type="PANTHER" id="PTHR46236:SF35">
    <property type="entry name" value="MATH DOMAIN-CONTAINING PROTEIN"/>
    <property type="match status" value="1"/>
</dbReference>
<keyword evidence="5" id="KW-1185">Reference proteome</keyword>
<dbReference type="PROSITE" id="PS50144">
    <property type="entry name" value="MATH"/>
    <property type="match status" value="1"/>
</dbReference>
<feature type="coiled-coil region" evidence="2">
    <location>
        <begin position="291"/>
        <end position="342"/>
    </location>
</feature>
<dbReference type="InterPro" id="IPR008974">
    <property type="entry name" value="TRAF-like"/>
</dbReference>
<dbReference type="Gene3D" id="2.60.210.10">
    <property type="entry name" value="Apoptosis, Tumor Necrosis Factor Receptor Associated Protein 2, Chain A"/>
    <property type="match status" value="1"/>
</dbReference>
<dbReference type="SUPFAM" id="SSF49599">
    <property type="entry name" value="TRAF domain-like"/>
    <property type="match status" value="1"/>
</dbReference>
<dbReference type="InterPro" id="IPR002083">
    <property type="entry name" value="MATH/TRAF_dom"/>
</dbReference>
<sequence>MYVEMEEHKQSSIAKFEKFTWKVENFCCLEGEEVCSDPFILCGYQWRISLFPRGNKLNKVDDNLSIYLEALQTSNMSKGWNRDVIFRLTVFNQLNTSMTVTKESSNEFNACEDSLGFQSFMTFAELHYLKKGFIVNDACIIGAEVYVSNSIHEKPINQTANLTSSIAFGSLSGFTEVDVPTPKQEKGQSQNLSELMDFKGLGQIEKDFVPLLEEVCCQHPSLIVCQQKRSRTCREWAFTALGRVLYFLKTRKVKDMNDLACKELQIFWEELELFSFDLTWLEPHVQSALGMKSYLEKLEEAEKLKVNVDALELEMEMLKSKIASVEENLDAARDLLKAKDLEEIDLEAGLGFVKP</sequence>
<evidence type="ECO:0000313" key="4">
    <source>
        <dbReference type="EMBL" id="KAI5425180.1"/>
    </source>
</evidence>
<dbReference type="EMBL" id="JAMSHJ010000003">
    <property type="protein sequence ID" value="KAI5425180.1"/>
    <property type="molecule type" value="Genomic_DNA"/>
</dbReference>
<dbReference type="PANTHER" id="PTHR46236">
    <property type="entry name" value="TRAF-LIKE SUPERFAMILY PROTEIN"/>
    <property type="match status" value="1"/>
</dbReference>
<evidence type="ECO:0000256" key="1">
    <source>
        <dbReference type="ARBA" id="ARBA00023054"/>
    </source>
</evidence>
<accession>A0A9D5B065</accession>
<keyword evidence="1 2" id="KW-0175">Coiled coil</keyword>
<gene>
    <name evidence="4" type="ORF">KIW84_031111</name>
</gene>
<evidence type="ECO:0000259" key="3">
    <source>
        <dbReference type="PROSITE" id="PS50144"/>
    </source>
</evidence>
<dbReference type="Gramene" id="Psat03G0111100-T1">
    <property type="protein sequence ID" value="KAI5425180.1"/>
    <property type="gene ID" value="KIW84_031111"/>
</dbReference>
<dbReference type="SMART" id="SM00061">
    <property type="entry name" value="MATH"/>
    <property type="match status" value="1"/>
</dbReference>
<dbReference type="AlphaFoldDB" id="A0A9D5B065"/>
<feature type="domain" description="MATH" evidence="3">
    <location>
        <begin position="16"/>
        <end position="145"/>
    </location>
</feature>
<organism evidence="4 5">
    <name type="scientific">Pisum sativum</name>
    <name type="common">Garden pea</name>
    <name type="synonym">Lathyrus oleraceus</name>
    <dbReference type="NCBI Taxonomy" id="3888"/>
    <lineage>
        <taxon>Eukaryota</taxon>
        <taxon>Viridiplantae</taxon>
        <taxon>Streptophyta</taxon>
        <taxon>Embryophyta</taxon>
        <taxon>Tracheophyta</taxon>
        <taxon>Spermatophyta</taxon>
        <taxon>Magnoliopsida</taxon>
        <taxon>eudicotyledons</taxon>
        <taxon>Gunneridae</taxon>
        <taxon>Pentapetalae</taxon>
        <taxon>rosids</taxon>
        <taxon>fabids</taxon>
        <taxon>Fabales</taxon>
        <taxon>Fabaceae</taxon>
        <taxon>Papilionoideae</taxon>
        <taxon>50 kb inversion clade</taxon>
        <taxon>NPAAA clade</taxon>
        <taxon>Hologalegina</taxon>
        <taxon>IRL clade</taxon>
        <taxon>Fabeae</taxon>
        <taxon>Lathyrus</taxon>
    </lineage>
</organism>
<proteinExistence type="predicted"/>
<dbReference type="InterPro" id="IPR050804">
    <property type="entry name" value="MCC"/>
</dbReference>
<protein>
    <recommendedName>
        <fullName evidence="3">MATH domain-containing protein</fullName>
    </recommendedName>
</protein>
<evidence type="ECO:0000256" key="2">
    <source>
        <dbReference type="SAM" id="Coils"/>
    </source>
</evidence>